<evidence type="ECO:0000313" key="3">
    <source>
        <dbReference type="Proteomes" id="UP000070533"/>
    </source>
</evidence>
<protein>
    <submittedName>
        <fullName evidence="2">Uncharacterized protein</fullName>
    </submittedName>
</protein>
<reference evidence="3" key="1">
    <citation type="submission" date="2016-01" db="EMBL/GenBank/DDBJ databases">
        <authorList>
            <person name="Mitreva M."/>
            <person name="Pepin K.H."/>
            <person name="Mihindukulasuriya K.A."/>
            <person name="Fulton R."/>
            <person name="Fronick C."/>
            <person name="O'Laughlin M."/>
            <person name="Miner T."/>
            <person name="Herter B."/>
            <person name="Rosa B.A."/>
            <person name="Cordes M."/>
            <person name="Tomlinson C."/>
            <person name="Wollam A."/>
            <person name="Palsikar V.B."/>
            <person name="Mardis E.R."/>
            <person name="Wilson R.K."/>
        </authorList>
    </citation>
    <scope>NUCLEOTIDE SEQUENCE [LARGE SCALE GENOMIC DNA]</scope>
    <source>
        <strain evidence="3">MJR7716</strain>
    </source>
</reference>
<keyword evidence="3" id="KW-1185">Reference proteome</keyword>
<keyword evidence="1" id="KW-0472">Membrane</keyword>
<dbReference type="STRING" id="28128.HMPREF3226_00092"/>
<dbReference type="AlphaFoldDB" id="A0A133QQG0"/>
<dbReference type="EMBL" id="LRQG01000002">
    <property type="protein sequence ID" value="KXA45125.1"/>
    <property type="molecule type" value="Genomic_DNA"/>
</dbReference>
<name>A0A133QQG0_9BACT</name>
<dbReference type="Proteomes" id="UP000070533">
    <property type="component" value="Unassembled WGS sequence"/>
</dbReference>
<evidence type="ECO:0000256" key="1">
    <source>
        <dbReference type="SAM" id="Phobius"/>
    </source>
</evidence>
<organism evidence="2 3">
    <name type="scientific">Prevotella corporis</name>
    <dbReference type="NCBI Taxonomy" id="28128"/>
    <lineage>
        <taxon>Bacteria</taxon>
        <taxon>Pseudomonadati</taxon>
        <taxon>Bacteroidota</taxon>
        <taxon>Bacteroidia</taxon>
        <taxon>Bacteroidales</taxon>
        <taxon>Prevotellaceae</taxon>
        <taxon>Prevotella</taxon>
    </lineage>
</organism>
<keyword evidence="1" id="KW-0812">Transmembrane</keyword>
<feature type="transmembrane region" description="Helical" evidence="1">
    <location>
        <begin position="46"/>
        <end position="64"/>
    </location>
</feature>
<proteinExistence type="predicted"/>
<comment type="caution">
    <text evidence="2">The sequence shown here is derived from an EMBL/GenBank/DDBJ whole genome shotgun (WGS) entry which is preliminary data.</text>
</comment>
<gene>
    <name evidence="2" type="ORF">HMPREF3226_00092</name>
</gene>
<keyword evidence="1" id="KW-1133">Transmembrane helix</keyword>
<sequence length="80" mass="9695">MFKYIFLLINDFCNYIFLLPNRLNHNGLQRQMHRYLRICGAKLQHFFQSPTLFGLLFVILHTVYKSYFKVNKCKIFVTSQ</sequence>
<accession>A0A133QQG0</accession>
<evidence type="ECO:0000313" key="2">
    <source>
        <dbReference type="EMBL" id="KXA45125.1"/>
    </source>
</evidence>